<sequence length="103" mass="11219">MTKTKLLVSSVITSLMATTVSGCTQDLPPKPKDKSCSKWKWDDEMGVWRCNDGYSSHGGAYYYGGKYYRNKDTLTKSSEFKSYQASSKFKGGIGSGTKGGFGG</sequence>
<dbReference type="EMBL" id="FMIK01000019">
    <property type="protein sequence ID" value="SCL88849.1"/>
    <property type="molecule type" value="Genomic_DNA"/>
</dbReference>
<evidence type="ECO:0000313" key="2">
    <source>
        <dbReference type="Proteomes" id="UP000242164"/>
    </source>
</evidence>
<dbReference type="RefSeq" id="WP_012093801.1">
    <property type="nucleotide sequence ID" value="NZ_CP024096.1"/>
</dbReference>
<name>A0AAX2CEZ6_9BACI</name>
<gene>
    <name evidence="1" type="ORF">BCB44BAC_01441</name>
</gene>
<organism evidence="1 2">
    <name type="scientific">Bacillus cytotoxicus</name>
    <dbReference type="NCBI Taxonomy" id="580165"/>
    <lineage>
        <taxon>Bacteria</taxon>
        <taxon>Bacillati</taxon>
        <taxon>Bacillota</taxon>
        <taxon>Bacilli</taxon>
        <taxon>Bacillales</taxon>
        <taxon>Bacillaceae</taxon>
        <taxon>Bacillus</taxon>
        <taxon>Bacillus cereus group</taxon>
    </lineage>
</organism>
<proteinExistence type="predicted"/>
<reference evidence="1 2" key="1">
    <citation type="submission" date="2016-08" db="EMBL/GenBank/DDBJ databases">
        <authorList>
            <person name="Loux V."/>
            <person name="Rue O."/>
        </authorList>
    </citation>
    <scope>NUCLEOTIDE SEQUENCE [LARGE SCALE GENOMIC DNA]</scope>
    <source>
        <strain evidence="1 2">AFSSA_08CEB44bac</strain>
    </source>
</reference>
<dbReference type="GeneID" id="33896659"/>
<accession>A0AAX2CEZ6</accession>
<dbReference type="PROSITE" id="PS51257">
    <property type="entry name" value="PROKAR_LIPOPROTEIN"/>
    <property type="match status" value="1"/>
</dbReference>
<dbReference type="AlphaFoldDB" id="A0AAX2CEZ6"/>
<dbReference type="Proteomes" id="UP000242164">
    <property type="component" value="Unassembled WGS sequence"/>
</dbReference>
<comment type="caution">
    <text evidence="1">The sequence shown here is derived from an EMBL/GenBank/DDBJ whole genome shotgun (WGS) entry which is preliminary data.</text>
</comment>
<protein>
    <submittedName>
        <fullName evidence="1">Group-specific protein</fullName>
    </submittedName>
</protein>
<evidence type="ECO:0000313" key="1">
    <source>
        <dbReference type="EMBL" id="SCL88849.1"/>
    </source>
</evidence>